<comment type="caution">
    <text evidence="1">The sequence shown here is derived from an EMBL/GenBank/DDBJ whole genome shotgun (WGS) entry which is preliminary data.</text>
</comment>
<dbReference type="EMBL" id="DRNB01000283">
    <property type="protein sequence ID" value="HHJ64778.1"/>
    <property type="molecule type" value="Genomic_DNA"/>
</dbReference>
<sequence>MRFLTFLLLWTAVVLGEVFCVEDVENPTNDPYIGYSLQRVTEKALLEGGFVLSCEEGARRVRIRVISLEEIPIAYTPRQRVSSYNMILWAEVRLNGRSIKVGGAVPYTLPSGGYGDVPRRKAVDDL</sequence>
<organism evidence="1">
    <name type="scientific">Aquifex aeolicus</name>
    <dbReference type="NCBI Taxonomy" id="63363"/>
    <lineage>
        <taxon>Bacteria</taxon>
        <taxon>Pseudomonadati</taxon>
        <taxon>Aquificota</taxon>
        <taxon>Aquificia</taxon>
        <taxon>Aquificales</taxon>
        <taxon>Aquificaceae</taxon>
        <taxon>Aquifex</taxon>
    </lineage>
</organism>
<gene>
    <name evidence="1" type="ORF">ENJ61_07715</name>
</gene>
<accession>A0A7C5Q974</accession>
<proteinExistence type="predicted"/>
<name>A0A7C5Q974_AQUAO</name>
<evidence type="ECO:0000313" key="1">
    <source>
        <dbReference type="EMBL" id="HHJ64778.1"/>
    </source>
</evidence>
<reference evidence="1" key="1">
    <citation type="journal article" date="2020" name="mSystems">
        <title>Genome- and Community-Level Interaction Insights into Carbon Utilization and Element Cycling Functions of Hydrothermarchaeota in Hydrothermal Sediment.</title>
        <authorList>
            <person name="Zhou Z."/>
            <person name="Liu Y."/>
            <person name="Xu W."/>
            <person name="Pan J."/>
            <person name="Luo Z.H."/>
            <person name="Li M."/>
        </authorList>
    </citation>
    <scope>NUCLEOTIDE SEQUENCE [LARGE SCALE GENOMIC DNA]</scope>
    <source>
        <strain evidence="1">HyVt-501</strain>
    </source>
</reference>
<protein>
    <submittedName>
        <fullName evidence="1">Uncharacterized protein</fullName>
    </submittedName>
</protein>
<dbReference type="Proteomes" id="UP000885792">
    <property type="component" value="Unassembled WGS sequence"/>
</dbReference>
<dbReference type="AlphaFoldDB" id="A0A7C5Q974"/>
<feature type="non-terminal residue" evidence="1">
    <location>
        <position position="126"/>
    </location>
</feature>